<evidence type="ECO:0000313" key="2">
    <source>
        <dbReference type="EMBL" id="RAM03215.1"/>
    </source>
</evidence>
<dbReference type="EMBL" id="QLNI01000007">
    <property type="protein sequence ID" value="RAM03215.1"/>
    <property type="molecule type" value="Genomic_DNA"/>
</dbReference>
<dbReference type="RefSeq" id="WP_111954317.1">
    <property type="nucleotide sequence ID" value="NZ_CP036313.1"/>
</dbReference>
<sequence>MVKQLETYKCELYGNLVKVMEV</sequence>
<dbReference type="Proteomes" id="UP000248798">
    <property type="component" value="Unassembled WGS sequence"/>
</dbReference>
<evidence type="ECO:0000313" key="4">
    <source>
        <dbReference type="Proteomes" id="UP000293902"/>
    </source>
</evidence>
<name>A0A328FJX3_9BACT</name>
<keyword evidence="4" id="KW-1185">Reference proteome</keyword>
<dbReference type="EMBL" id="CP036313">
    <property type="protein sequence ID" value="QBH15478.1"/>
    <property type="molecule type" value="Genomic_DNA"/>
</dbReference>
<accession>A0A328FJX3</accession>
<reference evidence="2 3" key="1">
    <citation type="submission" date="2018-06" db="EMBL/GenBank/DDBJ databases">
        <title>Complete Genome Sequence of Desulfobacter hydrogenophilus (DSM3380).</title>
        <authorList>
            <person name="Marietou A."/>
            <person name="Schreiber L."/>
            <person name="Marshall I."/>
            <person name="Jorgensen B."/>
        </authorList>
    </citation>
    <scope>NUCLEOTIDE SEQUENCE [LARGE SCALE GENOMIC DNA]</scope>
    <source>
        <strain evidence="2 3">DSM 3380</strain>
    </source>
</reference>
<reference evidence="1 4" key="2">
    <citation type="submission" date="2019-02" db="EMBL/GenBank/DDBJ databases">
        <title>Complete genome sequence of Desulfobacter hydrogenophilus AcRS1.</title>
        <authorList>
            <person name="Marietou A."/>
            <person name="Lund M.B."/>
            <person name="Marshall I.P.G."/>
            <person name="Schreiber L."/>
            <person name="Jorgensen B."/>
        </authorList>
    </citation>
    <scope>NUCLEOTIDE SEQUENCE [LARGE SCALE GENOMIC DNA]</scope>
    <source>
        <strain evidence="1 4">AcRS1</strain>
    </source>
</reference>
<gene>
    <name evidence="2" type="ORF">DO021_04390</name>
    <name evidence="1" type="ORF">EYB58_00655</name>
</gene>
<protein>
    <submittedName>
        <fullName evidence="2">Uncharacterized protein</fullName>
    </submittedName>
</protein>
<proteinExistence type="predicted"/>
<evidence type="ECO:0000313" key="1">
    <source>
        <dbReference type="EMBL" id="QBH15478.1"/>
    </source>
</evidence>
<organism evidence="2 3">
    <name type="scientific">Desulfobacter hydrogenophilus</name>
    <dbReference type="NCBI Taxonomy" id="2291"/>
    <lineage>
        <taxon>Bacteria</taxon>
        <taxon>Pseudomonadati</taxon>
        <taxon>Thermodesulfobacteriota</taxon>
        <taxon>Desulfobacteria</taxon>
        <taxon>Desulfobacterales</taxon>
        <taxon>Desulfobacteraceae</taxon>
        <taxon>Desulfobacter</taxon>
    </lineage>
</organism>
<dbReference type="Proteomes" id="UP000293902">
    <property type="component" value="Chromosome"/>
</dbReference>
<evidence type="ECO:0000313" key="3">
    <source>
        <dbReference type="Proteomes" id="UP000248798"/>
    </source>
</evidence>
<dbReference type="GO" id="GO:0005506">
    <property type="term" value="F:iron ion binding"/>
    <property type="evidence" value="ECO:0007669"/>
    <property type="project" value="InterPro"/>
</dbReference>
<dbReference type="AlphaFoldDB" id="A0A328FJX3"/>